<feature type="region of interest" description="Disordered" evidence="12">
    <location>
        <begin position="1"/>
        <end position="38"/>
    </location>
</feature>
<evidence type="ECO:0000256" key="1">
    <source>
        <dbReference type="ARBA" id="ARBA00004141"/>
    </source>
</evidence>
<dbReference type="GeneID" id="106673022"/>
<dbReference type="PANTHER" id="PTHR11689:SF136">
    <property type="entry name" value="H(+)_CL(-) EXCHANGE TRANSPORTER 7"/>
    <property type="match status" value="1"/>
</dbReference>
<keyword evidence="4" id="KW-0677">Repeat</keyword>
<dbReference type="InterPro" id="IPR046342">
    <property type="entry name" value="CBS_dom_sf"/>
</dbReference>
<dbReference type="SMART" id="SM00116">
    <property type="entry name" value="CBS"/>
    <property type="match status" value="2"/>
</dbReference>
<evidence type="ECO:0000256" key="4">
    <source>
        <dbReference type="ARBA" id="ARBA00022737"/>
    </source>
</evidence>
<dbReference type="CDD" id="cd03685">
    <property type="entry name" value="ClC_6_like"/>
    <property type="match status" value="1"/>
</dbReference>
<keyword evidence="9 11" id="KW-0868">Chloride</keyword>
<evidence type="ECO:0000256" key="10">
    <source>
        <dbReference type="PROSITE-ProRule" id="PRU00703"/>
    </source>
</evidence>
<comment type="subcellular location">
    <subcellularLocation>
        <location evidence="1 11">Membrane</location>
        <topology evidence="1 11">Multi-pass membrane protein</topology>
    </subcellularLocation>
</comment>
<protein>
    <recommendedName>
        <fullName evidence="11">Chloride channel protein</fullName>
    </recommendedName>
</protein>
<dbReference type="SUPFAM" id="SSF81340">
    <property type="entry name" value="Clc chloride channel"/>
    <property type="match status" value="1"/>
</dbReference>
<dbReference type="OrthoDB" id="428525at2759"/>
<keyword evidence="7 10" id="KW-0129">CBS domain</keyword>
<dbReference type="InterPro" id="IPR051280">
    <property type="entry name" value="Cl-channel/antiporter"/>
</dbReference>
<dbReference type="PRINTS" id="PR00762">
    <property type="entry name" value="CLCHANNEL"/>
</dbReference>
<dbReference type="Gene3D" id="1.10.3080.10">
    <property type="entry name" value="Clc chloride channel"/>
    <property type="match status" value="1"/>
</dbReference>
<evidence type="ECO:0000256" key="2">
    <source>
        <dbReference type="ARBA" id="ARBA00022448"/>
    </source>
</evidence>
<dbReference type="CDD" id="cd04591">
    <property type="entry name" value="CBS_pair_voltage-gated_CLC_euk_bac"/>
    <property type="match status" value="1"/>
</dbReference>
<feature type="transmembrane region" description="Helical" evidence="11">
    <location>
        <begin position="210"/>
        <end position="228"/>
    </location>
</feature>
<dbReference type="InterPro" id="IPR000644">
    <property type="entry name" value="CBS_dom"/>
</dbReference>
<feature type="transmembrane region" description="Helical" evidence="11">
    <location>
        <begin position="529"/>
        <end position="552"/>
    </location>
</feature>
<feature type="compositionally biased region" description="Polar residues" evidence="12">
    <location>
        <begin position="22"/>
        <end position="38"/>
    </location>
</feature>
<accession>A0A8I6TKR8</accession>
<dbReference type="InterPro" id="IPR014743">
    <property type="entry name" value="Cl-channel_core"/>
</dbReference>
<dbReference type="EnsemblMetazoa" id="XM_014404925.1">
    <property type="protein sequence ID" value="XP_014260411.1"/>
    <property type="gene ID" value="LOC106673022"/>
</dbReference>
<dbReference type="RefSeq" id="XP_014260411.1">
    <property type="nucleotide sequence ID" value="XM_014404925.1"/>
</dbReference>
<dbReference type="PANTHER" id="PTHR11689">
    <property type="entry name" value="CHLORIDE CHANNEL PROTEIN CLC FAMILY MEMBER"/>
    <property type="match status" value="1"/>
</dbReference>
<dbReference type="Pfam" id="PF00571">
    <property type="entry name" value="CBS"/>
    <property type="match status" value="1"/>
</dbReference>
<dbReference type="Gene3D" id="3.10.580.10">
    <property type="entry name" value="CBS-domain"/>
    <property type="match status" value="1"/>
</dbReference>
<feature type="transmembrane region" description="Helical" evidence="11">
    <location>
        <begin position="110"/>
        <end position="131"/>
    </location>
</feature>
<dbReference type="InterPro" id="IPR001807">
    <property type="entry name" value="ClC"/>
</dbReference>
<comment type="similarity">
    <text evidence="11">Belongs to the chloride channel (TC 2.A.49) family.</text>
</comment>
<sequence>MENSDQDPLLVSENTRRRKKSYGTSSQQEVKNFNSGNENGFKDDIKPILDEIHSLKRSSRANETVPIGSLDVLSVKYESLDYDICENRLMLDEERNKGYSYYIKKLFMKWIIFFLIGMLTALIGVCIDISIDIISTYKYSVIKNNIDHCVTEDCLHVPFFIWVGMNVGLVFVGAVLVAYIEPVAGGSGIPQVKCYLNGIKMPRLVRIKTLIVKVIGVISTVVGGLAGGKEGPMIHAGAVVAAGISQGKSTSLKSDCKILGYFREDHEKRDFVSGGAAAGVAAAFGAPVGGVLFSLEEGSSFWNQSLTWRIFFASSISTFTLNIILSAYHGRPGELAYYGLLNFGHFESLDYQLFELALFALMGVIGGILGSVYTFINYRLTVFRLRYINSQWLKVVEACLVAAVSATVGLLMIYLLNDCRPLGQDPTKFPIQMYCNDGEYNSAAAIWLQVPEASVRSLFHDPPASHKLSTLVIFMVVYLGLSIWTYGLSMSAGIFIPCLLTGAAWGRVIGILISLMLPNASWVDPGKYALVGAAAQLGGVVRMTISLTIILIEATGNINFGLPLMITLMTAKWVGEYFCEGFYDIHIQLAGVPLLAWDPPPLSSSFTANKVMSYPVVTLPPTVNVRTIVNILTSVTFNGFPIVEETKSKYHRSSGACFKSAGRLRGLILRSQLLVLLKRRIHVQQGVVPEITIKDFREEYPSYCEIKDIYIPEEEMDCKIDLTPYMNPSPYTVQHVASLPRMFRLFRALGLRHLIVVNETNEVIGMVTRKDLARYRIAKHSGQVNMEELNFSDRL</sequence>
<evidence type="ECO:0000256" key="11">
    <source>
        <dbReference type="RuleBase" id="RU361221"/>
    </source>
</evidence>
<feature type="transmembrane region" description="Helical" evidence="11">
    <location>
        <begin position="356"/>
        <end position="380"/>
    </location>
</feature>
<evidence type="ECO:0000259" key="13">
    <source>
        <dbReference type="PROSITE" id="PS51371"/>
    </source>
</evidence>
<dbReference type="Pfam" id="PF00654">
    <property type="entry name" value="Voltage_CLC"/>
    <property type="match status" value="1"/>
</dbReference>
<feature type="transmembrane region" description="Helical" evidence="11">
    <location>
        <begin position="271"/>
        <end position="294"/>
    </location>
</feature>
<dbReference type="AlphaFoldDB" id="A0A8I6TKR8"/>
<dbReference type="GO" id="GO:0005254">
    <property type="term" value="F:chloride channel activity"/>
    <property type="evidence" value="ECO:0007669"/>
    <property type="project" value="UniProtKB-UniRule"/>
</dbReference>
<feature type="transmembrane region" description="Helical" evidence="11">
    <location>
        <begin position="306"/>
        <end position="328"/>
    </location>
</feature>
<evidence type="ECO:0000313" key="15">
    <source>
        <dbReference type="Proteomes" id="UP000494040"/>
    </source>
</evidence>
<feature type="domain" description="CBS" evidence="13">
    <location>
        <begin position="726"/>
        <end position="782"/>
    </location>
</feature>
<dbReference type="KEGG" id="clec:106673022"/>
<dbReference type="Proteomes" id="UP000494040">
    <property type="component" value="Unassembled WGS sequence"/>
</dbReference>
<dbReference type="PROSITE" id="PS51371">
    <property type="entry name" value="CBS"/>
    <property type="match status" value="1"/>
</dbReference>
<evidence type="ECO:0000256" key="12">
    <source>
        <dbReference type="SAM" id="MobiDB-lite"/>
    </source>
</evidence>
<keyword evidence="3 11" id="KW-0812">Transmembrane</keyword>
<dbReference type="OMA" id="KCDHNGF"/>
<evidence type="ECO:0000256" key="6">
    <source>
        <dbReference type="ARBA" id="ARBA00023065"/>
    </source>
</evidence>
<evidence type="ECO:0000256" key="7">
    <source>
        <dbReference type="ARBA" id="ARBA00023122"/>
    </source>
</evidence>
<evidence type="ECO:0000256" key="8">
    <source>
        <dbReference type="ARBA" id="ARBA00023136"/>
    </source>
</evidence>
<dbReference type="CTD" id="36381"/>
<keyword evidence="8 11" id="KW-0472">Membrane</keyword>
<feature type="transmembrane region" description="Helical" evidence="11">
    <location>
        <begin position="494"/>
        <end position="517"/>
    </location>
</feature>
<keyword evidence="2 11" id="KW-0813">Transport</keyword>
<dbReference type="SUPFAM" id="SSF54631">
    <property type="entry name" value="CBS-domain pair"/>
    <property type="match status" value="1"/>
</dbReference>
<proteinExistence type="inferred from homology"/>
<evidence type="ECO:0000313" key="14">
    <source>
        <dbReference type="EnsemblMetazoa" id="XP_014260411.1"/>
    </source>
</evidence>
<reference evidence="14" key="1">
    <citation type="submission" date="2022-01" db="UniProtKB">
        <authorList>
            <consortium name="EnsemblMetazoa"/>
        </authorList>
    </citation>
    <scope>IDENTIFICATION</scope>
</reference>
<evidence type="ECO:0000256" key="9">
    <source>
        <dbReference type="ARBA" id="ARBA00023214"/>
    </source>
</evidence>
<feature type="transmembrane region" description="Helical" evidence="11">
    <location>
        <begin position="159"/>
        <end position="180"/>
    </location>
</feature>
<evidence type="ECO:0000256" key="5">
    <source>
        <dbReference type="ARBA" id="ARBA00022989"/>
    </source>
</evidence>
<keyword evidence="15" id="KW-1185">Reference proteome</keyword>
<feature type="transmembrane region" description="Helical" evidence="11">
    <location>
        <begin position="392"/>
        <end position="416"/>
    </location>
</feature>
<feature type="transmembrane region" description="Helical" evidence="11">
    <location>
        <begin position="468"/>
        <end position="487"/>
    </location>
</feature>
<keyword evidence="6 11" id="KW-0406">Ion transport</keyword>
<evidence type="ECO:0000256" key="3">
    <source>
        <dbReference type="ARBA" id="ARBA00022692"/>
    </source>
</evidence>
<keyword evidence="5 11" id="KW-1133">Transmembrane helix</keyword>
<dbReference type="GO" id="GO:0005765">
    <property type="term" value="C:lysosomal membrane"/>
    <property type="evidence" value="ECO:0007669"/>
    <property type="project" value="TreeGrafter"/>
</dbReference>
<organism evidence="14 15">
    <name type="scientific">Cimex lectularius</name>
    <name type="common">Bed bug</name>
    <name type="synonym">Acanthia lectularia</name>
    <dbReference type="NCBI Taxonomy" id="79782"/>
    <lineage>
        <taxon>Eukaryota</taxon>
        <taxon>Metazoa</taxon>
        <taxon>Ecdysozoa</taxon>
        <taxon>Arthropoda</taxon>
        <taxon>Hexapoda</taxon>
        <taxon>Insecta</taxon>
        <taxon>Pterygota</taxon>
        <taxon>Neoptera</taxon>
        <taxon>Paraneoptera</taxon>
        <taxon>Hemiptera</taxon>
        <taxon>Heteroptera</taxon>
        <taxon>Panheteroptera</taxon>
        <taxon>Cimicomorpha</taxon>
        <taxon>Cimicidae</taxon>
        <taxon>Cimex</taxon>
    </lineage>
</organism>
<name>A0A8I6TKR8_CIMLE</name>